<evidence type="ECO:0000313" key="1">
    <source>
        <dbReference type="EMBL" id="CAL5136499.1"/>
    </source>
</evidence>
<reference evidence="1" key="1">
    <citation type="submission" date="2024-06" db="EMBL/GenBank/DDBJ databases">
        <authorList>
            <person name="Liu X."/>
            <person name="Lenzi L."/>
            <person name="Haldenby T S."/>
            <person name="Uol C."/>
        </authorList>
    </citation>
    <scope>NUCLEOTIDE SEQUENCE</scope>
</reference>
<name>A0AAV2TJV9_CALDB</name>
<dbReference type="PANTHER" id="PTHR10224:SF12">
    <property type="entry name" value="GLYOXALASE ELBB"/>
    <property type="match status" value="1"/>
</dbReference>
<dbReference type="Gene3D" id="3.40.50.880">
    <property type="match status" value="1"/>
</dbReference>
<dbReference type="NCBIfam" id="NF008747">
    <property type="entry name" value="PRK11780.1"/>
    <property type="match status" value="1"/>
</dbReference>
<gene>
    <name evidence="1" type="ORF">CDAUBV1_LOCUS10588</name>
</gene>
<dbReference type="InterPro" id="IPR029062">
    <property type="entry name" value="Class_I_gatase-like"/>
</dbReference>
<comment type="caution">
    <text evidence="1">The sequence shown here is derived from an EMBL/GenBank/DDBJ whole genome shotgun (WGS) entry which is preliminary data.</text>
</comment>
<dbReference type="EMBL" id="CAXLJL010000323">
    <property type="protein sequence ID" value="CAL5136499.1"/>
    <property type="molecule type" value="Genomic_DNA"/>
</dbReference>
<dbReference type="PANTHER" id="PTHR10224">
    <property type="entry name" value="ES1 PROTEIN HOMOLOG, MITOCHONDRIAL"/>
    <property type="match status" value="1"/>
</dbReference>
<protein>
    <submittedName>
        <fullName evidence="1">Uncharacterized protein</fullName>
    </submittedName>
</protein>
<dbReference type="SUPFAM" id="SSF52317">
    <property type="entry name" value="Class I glutamine amidotransferase-like"/>
    <property type="match status" value="1"/>
</dbReference>
<proteinExistence type="predicted"/>
<dbReference type="AlphaFoldDB" id="A0AAV2TJV9"/>
<evidence type="ECO:0000313" key="2">
    <source>
        <dbReference type="Proteomes" id="UP001497525"/>
    </source>
</evidence>
<dbReference type="Proteomes" id="UP001497525">
    <property type="component" value="Unassembled WGS sequence"/>
</dbReference>
<accession>A0AAV2TJV9</accession>
<organism evidence="1 2">
    <name type="scientific">Calicophoron daubneyi</name>
    <name type="common">Rumen fluke</name>
    <name type="synonym">Paramphistomum daubneyi</name>
    <dbReference type="NCBI Taxonomy" id="300641"/>
    <lineage>
        <taxon>Eukaryota</taxon>
        <taxon>Metazoa</taxon>
        <taxon>Spiralia</taxon>
        <taxon>Lophotrochozoa</taxon>
        <taxon>Platyhelminthes</taxon>
        <taxon>Trematoda</taxon>
        <taxon>Digenea</taxon>
        <taxon>Plagiorchiida</taxon>
        <taxon>Pronocephalata</taxon>
        <taxon>Paramphistomoidea</taxon>
        <taxon>Paramphistomidae</taxon>
        <taxon>Calicophoron</taxon>
    </lineage>
</organism>
<sequence>MAEEQKAMTNTLASLLKLPIKRNNVALILHGCGVYDGSEISESVSMLIHLSKRGVNCSMFAPNEVQLQVINHLSGEEMDETRNVLIESARIARGKIAPLKQLDVSKFDALLIPGGFGAAKNLSDFADQKSSCTVHSDIQSILVKFHADQKPIGLCCIAPILAARCLPGVELTFGGDTENDGMWPFSDTCQEAEKMGAKHVNKAPDEVHIDWKSKVVTTPAFMCATSTFGNIFDGIGQLIDAVLRI</sequence>